<dbReference type="Gene3D" id="1.20.1250.20">
    <property type="entry name" value="MFS general substrate transporter like domains"/>
    <property type="match status" value="1"/>
</dbReference>
<dbReference type="InterPro" id="IPR001958">
    <property type="entry name" value="Tet-R_TetA/multi-R_MdtG-like"/>
</dbReference>
<dbReference type="PANTHER" id="PTHR23526">
    <property type="entry name" value="INTEGRAL MEMBRANE TRANSPORT PROTEIN-RELATED"/>
    <property type="match status" value="1"/>
</dbReference>
<feature type="transmembrane region" description="Helical" evidence="5">
    <location>
        <begin position="83"/>
        <end position="104"/>
    </location>
</feature>
<dbReference type="EMBL" id="QNBC01000087">
    <property type="protein sequence ID" value="RKX65496.1"/>
    <property type="molecule type" value="Genomic_DNA"/>
</dbReference>
<reference evidence="7 8" key="1">
    <citation type="submission" date="2018-06" db="EMBL/GenBank/DDBJ databases">
        <title>Extensive metabolic versatility and redundancy in microbially diverse, dynamic hydrothermal sediments.</title>
        <authorList>
            <person name="Dombrowski N."/>
            <person name="Teske A."/>
            <person name="Baker B.J."/>
        </authorList>
    </citation>
    <scope>NUCLEOTIDE SEQUENCE [LARGE SCALE GENOMIC DNA]</scope>
    <source>
        <strain evidence="7">B35_G9</strain>
    </source>
</reference>
<dbReference type="SUPFAM" id="SSF103473">
    <property type="entry name" value="MFS general substrate transporter"/>
    <property type="match status" value="1"/>
</dbReference>
<evidence type="ECO:0000313" key="7">
    <source>
        <dbReference type="EMBL" id="RKX65496.1"/>
    </source>
</evidence>
<accession>A0A660S6G1</accession>
<comment type="subcellular location">
    <subcellularLocation>
        <location evidence="1">Membrane</location>
        <topology evidence="1">Multi-pass membrane protein</topology>
    </subcellularLocation>
</comment>
<evidence type="ECO:0000256" key="2">
    <source>
        <dbReference type="ARBA" id="ARBA00022692"/>
    </source>
</evidence>
<feature type="domain" description="Major facilitator superfamily (MFS) profile" evidence="6">
    <location>
        <begin position="12"/>
        <end position="398"/>
    </location>
</feature>
<evidence type="ECO:0000313" key="8">
    <source>
        <dbReference type="Proteomes" id="UP000282321"/>
    </source>
</evidence>
<feature type="transmembrane region" description="Helical" evidence="5">
    <location>
        <begin position="372"/>
        <end position="392"/>
    </location>
</feature>
<evidence type="ECO:0000256" key="3">
    <source>
        <dbReference type="ARBA" id="ARBA00022989"/>
    </source>
</evidence>
<dbReference type="InterPro" id="IPR036259">
    <property type="entry name" value="MFS_trans_sf"/>
</dbReference>
<dbReference type="PROSITE" id="PS50850">
    <property type="entry name" value="MFS"/>
    <property type="match status" value="1"/>
</dbReference>
<evidence type="ECO:0000256" key="5">
    <source>
        <dbReference type="SAM" id="Phobius"/>
    </source>
</evidence>
<feature type="transmembrane region" description="Helical" evidence="5">
    <location>
        <begin position="176"/>
        <end position="198"/>
    </location>
</feature>
<dbReference type="PRINTS" id="PR01035">
    <property type="entry name" value="TCRTETA"/>
</dbReference>
<gene>
    <name evidence="7" type="ORF">DRP44_06220</name>
</gene>
<dbReference type="GO" id="GO:0022857">
    <property type="term" value="F:transmembrane transporter activity"/>
    <property type="evidence" value="ECO:0007669"/>
    <property type="project" value="InterPro"/>
</dbReference>
<dbReference type="InterPro" id="IPR052528">
    <property type="entry name" value="Sugar_transport-like"/>
</dbReference>
<feature type="transmembrane region" description="Helical" evidence="5">
    <location>
        <begin position="257"/>
        <end position="279"/>
    </location>
</feature>
<evidence type="ECO:0000256" key="4">
    <source>
        <dbReference type="ARBA" id="ARBA00023136"/>
    </source>
</evidence>
<keyword evidence="4 5" id="KW-0472">Membrane</keyword>
<comment type="caution">
    <text evidence="7">The sequence shown here is derived from an EMBL/GenBank/DDBJ whole genome shotgun (WGS) entry which is preliminary data.</text>
</comment>
<feature type="transmembrane region" description="Helical" evidence="5">
    <location>
        <begin position="40"/>
        <end position="62"/>
    </location>
</feature>
<feature type="transmembrane region" description="Helical" evidence="5">
    <location>
        <begin position="343"/>
        <end position="366"/>
    </location>
</feature>
<evidence type="ECO:0000256" key="1">
    <source>
        <dbReference type="ARBA" id="ARBA00004141"/>
    </source>
</evidence>
<name>A0A660S6G1_UNCT6</name>
<dbReference type="InterPro" id="IPR020846">
    <property type="entry name" value="MFS_dom"/>
</dbReference>
<sequence>MYIIPFMKKNRNTAILIFIAFTGTMGFGIISPILPLYVRSMGATGVMVGLVSSVFMLSRALTSLFSGNFLRKMKIDRGRSIKIFSPFMAVLPAAYALIPVYGYIITLRFIHGLVNGIVWPSAQYLTIKSSGKGKEARIMSLYYIFGNVGGFLSKLLLPVFILMLGNYMHISENQQYPFLFMIASIFMTIPVISSFFLIDEKVSLRSSGENLKNNKTMSISTIILLSAALLGGAILTTSNSILILYLKEHFGSTLKDISFILFFTNIISFPFIYIISHIVDKGNERFILPVIFVLTFIATTILSIAGSISAVIFSLILMYIGLKSFRPVLRVLINRDNENFNNLIGYINAIENIGSIIGPLIAGFIYDKFTNQLSSFGIYGSLMLLSYLFYFIRKITAKND</sequence>
<organism evidence="7 8">
    <name type="scientific">candidate division TA06 bacterium</name>
    <dbReference type="NCBI Taxonomy" id="2250710"/>
    <lineage>
        <taxon>Bacteria</taxon>
        <taxon>Bacteria division TA06</taxon>
    </lineage>
</organism>
<protein>
    <recommendedName>
        <fullName evidence="6">Major facilitator superfamily (MFS) profile domain-containing protein</fullName>
    </recommendedName>
</protein>
<keyword evidence="3 5" id="KW-1133">Transmembrane helix</keyword>
<dbReference type="GO" id="GO:0016020">
    <property type="term" value="C:membrane"/>
    <property type="evidence" value="ECO:0007669"/>
    <property type="project" value="UniProtKB-SubCell"/>
</dbReference>
<keyword evidence="2 5" id="KW-0812">Transmembrane</keyword>
<feature type="transmembrane region" description="Helical" evidence="5">
    <location>
        <begin position="291"/>
        <end position="322"/>
    </location>
</feature>
<evidence type="ECO:0000259" key="6">
    <source>
        <dbReference type="PROSITE" id="PS50850"/>
    </source>
</evidence>
<dbReference type="Proteomes" id="UP000282321">
    <property type="component" value="Unassembled WGS sequence"/>
</dbReference>
<dbReference type="InterPro" id="IPR011701">
    <property type="entry name" value="MFS"/>
</dbReference>
<proteinExistence type="predicted"/>
<feature type="transmembrane region" description="Helical" evidence="5">
    <location>
        <begin position="218"/>
        <end position="245"/>
    </location>
</feature>
<dbReference type="Pfam" id="PF07690">
    <property type="entry name" value="MFS_1"/>
    <property type="match status" value="1"/>
</dbReference>
<dbReference type="AlphaFoldDB" id="A0A660S6G1"/>
<dbReference type="PANTHER" id="PTHR23526:SF4">
    <property type="entry name" value="INTEGRAL MEMBRANE TRANSPORT PROTEIN"/>
    <property type="match status" value="1"/>
</dbReference>
<feature type="transmembrane region" description="Helical" evidence="5">
    <location>
        <begin position="12"/>
        <end position="34"/>
    </location>
</feature>
<feature type="transmembrane region" description="Helical" evidence="5">
    <location>
        <begin position="141"/>
        <end position="164"/>
    </location>
</feature>